<organism evidence="3 4">
    <name type="scientific">Dimargaris cristalligena</name>
    <dbReference type="NCBI Taxonomy" id="215637"/>
    <lineage>
        <taxon>Eukaryota</taxon>
        <taxon>Fungi</taxon>
        <taxon>Fungi incertae sedis</taxon>
        <taxon>Zoopagomycota</taxon>
        <taxon>Kickxellomycotina</taxon>
        <taxon>Dimargaritomycetes</taxon>
        <taxon>Dimargaritales</taxon>
        <taxon>Dimargaritaceae</taxon>
        <taxon>Dimargaris</taxon>
    </lineage>
</organism>
<dbReference type="InterPro" id="IPR014746">
    <property type="entry name" value="Gln_synth/guanido_kin_cat_dom"/>
</dbReference>
<dbReference type="InterPro" id="IPR008146">
    <property type="entry name" value="Gln_synth_cat_dom"/>
</dbReference>
<feature type="non-terminal residue" evidence="3">
    <location>
        <position position="1"/>
    </location>
</feature>
<dbReference type="Pfam" id="PF00120">
    <property type="entry name" value="Gln-synt_C"/>
    <property type="match status" value="1"/>
</dbReference>
<feature type="non-terminal residue" evidence="3">
    <location>
        <position position="59"/>
    </location>
</feature>
<evidence type="ECO:0000259" key="2">
    <source>
        <dbReference type="Pfam" id="PF00120"/>
    </source>
</evidence>
<dbReference type="EMBL" id="ML002251">
    <property type="protein sequence ID" value="RKP39685.1"/>
    <property type="molecule type" value="Genomic_DNA"/>
</dbReference>
<dbReference type="AlphaFoldDB" id="A0A4Q0A0V4"/>
<accession>A0A4Q0A0V4</accession>
<dbReference type="GO" id="GO:0004356">
    <property type="term" value="F:glutamine synthetase activity"/>
    <property type="evidence" value="ECO:0007669"/>
    <property type="project" value="InterPro"/>
</dbReference>
<sequence>RLSRNLSEAIKAMQEPGSIARQVLGDAFVEHYVQTRIHEWRQFEQAITSWELSRYLEVI</sequence>
<dbReference type="STRING" id="215637.A0A4Q0A0V4"/>
<reference evidence="4" key="1">
    <citation type="journal article" date="2018" name="Nat. Microbiol.">
        <title>Leveraging single-cell genomics to expand the fungal tree of life.</title>
        <authorList>
            <person name="Ahrendt S.R."/>
            <person name="Quandt C.A."/>
            <person name="Ciobanu D."/>
            <person name="Clum A."/>
            <person name="Salamov A."/>
            <person name="Andreopoulos B."/>
            <person name="Cheng J.F."/>
            <person name="Woyke T."/>
            <person name="Pelin A."/>
            <person name="Henrissat B."/>
            <person name="Reynolds N.K."/>
            <person name="Benny G.L."/>
            <person name="Smith M.E."/>
            <person name="James T.Y."/>
            <person name="Grigoriev I.V."/>
        </authorList>
    </citation>
    <scope>NUCLEOTIDE SEQUENCE [LARGE SCALE GENOMIC DNA]</scope>
    <source>
        <strain evidence="4">RSA 468</strain>
    </source>
</reference>
<dbReference type="SUPFAM" id="SSF55931">
    <property type="entry name" value="Glutamine synthetase/guanido kinase"/>
    <property type="match status" value="1"/>
</dbReference>
<name>A0A4Q0A0V4_9FUNG</name>
<comment type="similarity">
    <text evidence="1">Belongs to the glutamine synthetase family.</text>
</comment>
<keyword evidence="4" id="KW-1185">Reference proteome</keyword>
<feature type="domain" description="GS catalytic" evidence="2">
    <location>
        <begin position="2"/>
        <end position="55"/>
    </location>
</feature>
<proteinExistence type="inferred from homology"/>
<evidence type="ECO:0000313" key="3">
    <source>
        <dbReference type="EMBL" id="RKP39685.1"/>
    </source>
</evidence>
<dbReference type="Gene3D" id="3.30.590.10">
    <property type="entry name" value="Glutamine synthetase/guanido kinase, catalytic domain"/>
    <property type="match status" value="1"/>
</dbReference>
<gene>
    <name evidence="3" type="ORF">BJ085DRAFT_12566</name>
</gene>
<evidence type="ECO:0000313" key="4">
    <source>
        <dbReference type="Proteomes" id="UP000268162"/>
    </source>
</evidence>
<protein>
    <recommendedName>
        <fullName evidence="2">GS catalytic domain-containing protein</fullName>
    </recommendedName>
</protein>
<evidence type="ECO:0000256" key="1">
    <source>
        <dbReference type="RuleBase" id="RU000384"/>
    </source>
</evidence>
<dbReference type="Proteomes" id="UP000268162">
    <property type="component" value="Unassembled WGS sequence"/>
</dbReference>